<protein>
    <submittedName>
        <fullName evidence="2">GTPase IMAP family member 4-like</fullName>
    </submittedName>
</protein>
<keyword evidence="3" id="KW-1185">Reference proteome</keyword>
<dbReference type="EMBL" id="CAWUFR010000524">
    <property type="protein sequence ID" value="CAK6978887.1"/>
    <property type="molecule type" value="Genomic_DNA"/>
</dbReference>
<evidence type="ECO:0000313" key="2">
    <source>
        <dbReference type="EMBL" id="CAK6978887.1"/>
    </source>
</evidence>
<accession>A0AAV1Q7I4</accession>
<evidence type="ECO:0000313" key="3">
    <source>
        <dbReference type="Proteomes" id="UP001314229"/>
    </source>
</evidence>
<sequence>MATERGIMDLFKWQSGYQPLRHQSLKQTKTDAIYQEPVKAVDEAQRKYKEVVGEFFNKIELERKNHAKHLQEKAEYINLEQVRIRKEKDNSEEILRMKKHQEEIQRQEWEQTIHALERNVKSEPMLPTDRNLEQKRKEMKKELDEWEKEQTEWWEKVNAEDAERMMKREKILAMLQDEYATEEANYNKKLQEDPKNIKKLTDDEFMIILEDMTKKHKEEARRKAEESNDFKPKYINHAAALMMGVDVWARKQHKRNSDKCIIL</sequence>
<proteinExistence type="predicted"/>
<dbReference type="Proteomes" id="UP001314229">
    <property type="component" value="Unassembled WGS sequence"/>
</dbReference>
<dbReference type="AlphaFoldDB" id="A0AAV1Q7I4"/>
<comment type="caution">
    <text evidence="2">The sequence shown here is derived from an EMBL/GenBank/DDBJ whole genome shotgun (WGS) entry which is preliminary data.</text>
</comment>
<keyword evidence="1" id="KW-0175">Coiled coil</keyword>
<evidence type="ECO:0000256" key="1">
    <source>
        <dbReference type="SAM" id="Coils"/>
    </source>
</evidence>
<feature type="coiled-coil region" evidence="1">
    <location>
        <begin position="90"/>
        <end position="229"/>
    </location>
</feature>
<organism evidence="2 3">
    <name type="scientific">Scomber scombrus</name>
    <name type="common">Atlantic mackerel</name>
    <name type="synonym">Scomber vernalis</name>
    <dbReference type="NCBI Taxonomy" id="13677"/>
    <lineage>
        <taxon>Eukaryota</taxon>
        <taxon>Metazoa</taxon>
        <taxon>Chordata</taxon>
        <taxon>Craniata</taxon>
        <taxon>Vertebrata</taxon>
        <taxon>Euteleostomi</taxon>
        <taxon>Actinopterygii</taxon>
        <taxon>Neopterygii</taxon>
        <taxon>Teleostei</taxon>
        <taxon>Neoteleostei</taxon>
        <taxon>Acanthomorphata</taxon>
        <taxon>Pelagiaria</taxon>
        <taxon>Scombriformes</taxon>
        <taxon>Scombridae</taxon>
        <taxon>Scomber</taxon>
    </lineage>
</organism>
<gene>
    <name evidence="2" type="ORF">FSCOSCO3_A007808</name>
</gene>
<reference evidence="2 3" key="1">
    <citation type="submission" date="2024-01" db="EMBL/GenBank/DDBJ databases">
        <authorList>
            <person name="Alioto T."/>
            <person name="Alioto T."/>
            <person name="Gomez Garrido J."/>
        </authorList>
    </citation>
    <scope>NUCLEOTIDE SEQUENCE [LARGE SCALE GENOMIC DNA]</scope>
</reference>
<name>A0AAV1Q7I4_SCOSC</name>